<gene>
    <name evidence="2" type="ORF">PN36_05960</name>
    <name evidence="1" type="ORF">PN36_23085</name>
</gene>
<protein>
    <submittedName>
        <fullName evidence="1">Uncharacterized protein</fullName>
    </submittedName>
</protein>
<evidence type="ECO:0000313" key="2">
    <source>
        <dbReference type="EMBL" id="TGO03456.1"/>
    </source>
</evidence>
<name>A0A4E0QP04_9GAMM</name>
<dbReference type="EMBL" id="JSZA02000017">
    <property type="protein sequence ID" value="TGO03456.1"/>
    <property type="molecule type" value="Genomic_DNA"/>
</dbReference>
<dbReference type="AlphaFoldDB" id="A0A4E0QP04"/>
<keyword evidence="3" id="KW-1185">Reference proteome</keyword>
<reference evidence="1 3" key="1">
    <citation type="journal article" date="2016" name="Front. Microbiol.">
        <title>Single-Cell (Meta-)Genomics of a Dimorphic Candidatus Thiomargarita nelsonii Reveals Genomic Plasticity.</title>
        <authorList>
            <person name="Flood B.E."/>
            <person name="Fliss P."/>
            <person name="Jones D.S."/>
            <person name="Dick G.J."/>
            <person name="Jain S."/>
            <person name="Kaster A.K."/>
            <person name="Winkel M."/>
            <person name="Mussmann M."/>
            <person name="Bailey J."/>
        </authorList>
    </citation>
    <scope>NUCLEOTIDE SEQUENCE [LARGE SCALE GENOMIC DNA]</scope>
    <source>
        <strain evidence="1">Hydrate Ridge</strain>
    </source>
</reference>
<dbReference type="EMBL" id="JSZA02000111">
    <property type="protein sequence ID" value="TGO02558.1"/>
    <property type="molecule type" value="Genomic_DNA"/>
</dbReference>
<proteinExistence type="predicted"/>
<sequence length="81" mass="8968">MAIIQRLLAVTEMAAGQAVPDSLRLQEDRLIVEILPHLSVDTVLGGFLNLLERRVNNQRTWGSMPLSIEGNHKGLPLQTVI</sequence>
<evidence type="ECO:0000313" key="1">
    <source>
        <dbReference type="EMBL" id="TGO02558.1"/>
    </source>
</evidence>
<organism evidence="1 3">
    <name type="scientific">Candidatus Thiomargarita nelsonii</name>
    <dbReference type="NCBI Taxonomy" id="1003181"/>
    <lineage>
        <taxon>Bacteria</taxon>
        <taxon>Pseudomonadati</taxon>
        <taxon>Pseudomonadota</taxon>
        <taxon>Gammaproteobacteria</taxon>
        <taxon>Thiotrichales</taxon>
        <taxon>Thiotrichaceae</taxon>
        <taxon>Thiomargarita</taxon>
    </lineage>
</organism>
<evidence type="ECO:0000313" key="3">
    <source>
        <dbReference type="Proteomes" id="UP000030428"/>
    </source>
</evidence>
<accession>A0A4E0QP04</accession>
<comment type="caution">
    <text evidence="1">The sequence shown here is derived from an EMBL/GenBank/DDBJ whole genome shotgun (WGS) entry which is preliminary data.</text>
</comment>
<dbReference type="Proteomes" id="UP000030428">
    <property type="component" value="Unassembled WGS sequence"/>
</dbReference>